<name>A0A2P8DNX0_9ACTN</name>
<accession>A0A2P8DNX0</accession>
<evidence type="ECO:0000313" key="4">
    <source>
        <dbReference type="Proteomes" id="UP000240542"/>
    </source>
</evidence>
<feature type="transmembrane region" description="Helical" evidence="2">
    <location>
        <begin position="37"/>
        <end position="58"/>
    </location>
</feature>
<protein>
    <submittedName>
        <fullName evidence="3">Uncharacterized protein</fullName>
    </submittedName>
</protein>
<proteinExistence type="predicted"/>
<evidence type="ECO:0000313" key="3">
    <source>
        <dbReference type="EMBL" id="PSK98924.1"/>
    </source>
</evidence>
<dbReference type="OrthoDB" id="3431310at2"/>
<sequence>MRHVVGFIVGMMLAPIVLIGLGWAYPRLAAIAARDGATFVSATGLSAVGVLSVLAVLLGLSAAAPRLTPLLPGIAGLSLVGVTAAHVMRPELIGRLPAVPGMDGAQTLLALGVFLPLSVALIVPMFLPARWRRYQAAHSTDEVEEYFDGLYDSEEEEYEEQPRRRHGRRPSHA</sequence>
<keyword evidence="2" id="KW-1133">Transmembrane helix</keyword>
<keyword evidence="2" id="KW-0812">Transmembrane</keyword>
<feature type="transmembrane region" description="Helical" evidence="2">
    <location>
        <begin position="108"/>
        <end position="127"/>
    </location>
</feature>
<feature type="compositionally biased region" description="Basic residues" evidence="1">
    <location>
        <begin position="163"/>
        <end position="173"/>
    </location>
</feature>
<feature type="region of interest" description="Disordered" evidence="1">
    <location>
        <begin position="154"/>
        <end position="173"/>
    </location>
</feature>
<gene>
    <name evidence="3" type="ORF">CLV63_104148</name>
</gene>
<feature type="transmembrane region" description="Helical" evidence="2">
    <location>
        <begin position="7"/>
        <end position="25"/>
    </location>
</feature>
<dbReference type="Proteomes" id="UP000240542">
    <property type="component" value="Unassembled WGS sequence"/>
</dbReference>
<reference evidence="3 4" key="1">
    <citation type="submission" date="2018-03" db="EMBL/GenBank/DDBJ databases">
        <title>Genomic Encyclopedia of Archaeal and Bacterial Type Strains, Phase II (KMG-II): from individual species to whole genera.</title>
        <authorList>
            <person name="Goeker M."/>
        </authorList>
    </citation>
    <scope>NUCLEOTIDE SEQUENCE [LARGE SCALE GENOMIC DNA]</scope>
    <source>
        <strain evidence="3 4">DSM 45312</strain>
    </source>
</reference>
<keyword evidence="2" id="KW-0472">Membrane</keyword>
<evidence type="ECO:0000256" key="2">
    <source>
        <dbReference type="SAM" id="Phobius"/>
    </source>
</evidence>
<feature type="transmembrane region" description="Helical" evidence="2">
    <location>
        <begin position="70"/>
        <end position="88"/>
    </location>
</feature>
<dbReference type="AlphaFoldDB" id="A0A2P8DNX0"/>
<dbReference type="EMBL" id="PYGA01000004">
    <property type="protein sequence ID" value="PSK98924.1"/>
    <property type="molecule type" value="Genomic_DNA"/>
</dbReference>
<dbReference type="RefSeq" id="WP_106582251.1">
    <property type="nucleotide sequence ID" value="NZ_PYGA01000004.1"/>
</dbReference>
<evidence type="ECO:0000256" key="1">
    <source>
        <dbReference type="SAM" id="MobiDB-lite"/>
    </source>
</evidence>
<keyword evidence="4" id="KW-1185">Reference proteome</keyword>
<comment type="caution">
    <text evidence="3">The sequence shown here is derived from an EMBL/GenBank/DDBJ whole genome shotgun (WGS) entry which is preliminary data.</text>
</comment>
<organism evidence="3 4">
    <name type="scientific">Murinocardiopsis flavida</name>
    <dbReference type="NCBI Taxonomy" id="645275"/>
    <lineage>
        <taxon>Bacteria</taxon>
        <taxon>Bacillati</taxon>
        <taxon>Actinomycetota</taxon>
        <taxon>Actinomycetes</taxon>
        <taxon>Streptosporangiales</taxon>
        <taxon>Nocardiopsidaceae</taxon>
        <taxon>Murinocardiopsis</taxon>
    </lineage>
</organism>